<dbReference type="InterPro" id="IPR008250">
    <property type="entry name" value="ATPase_P-typ_transduc_dom_A_sf"/>
</dbReference>
<dbReference type="NCBIfam" id="TIGR01494">
    <property type="entry name" value="ATPase_P-type"/>
    <property type="match status" value="3"/>
</dbReference>
<dbReference type="Gene3D" id="1.10.489.10">
    <property type="entry name" value="Chloroperoxidase-like"/>
    <property type="match status" value="1"/>
</dbReference>
<dbReference type="Gene3D" id="3.40.1110.10">
    <property type="entry name" value="Calcium-transporting ATPase, cytoplasmic domain N"/>
    <property type="match status" value="1"/>
</dbReference>
<feature type="transmembrane region" description="Helical" evidence="24">
    <location>
        <begin position="102"/>
        <end position="120"/>
    </location>
</feature>
<dbReference type="Pfam" id="PF00690">
    <property type="entry name" value="Cation_ATPase_N"/>
    <property type="match status" value="1"/>
</dbReference>
<evidence type="ECO:0000256" key="18">
    <source>
        <dbReference type="ARBA" id="ARBA00023201"/>
    </source>
</evidence>
<feature type="region of interest" description="Disordered" evidence="23">
    <location>
        <begin position="1"/>
        <end position="38"/>
    </location>
</feature>
<dbReference type="SFLD" id="SFLDS00003">
    <property type="entry name" value="Haloacid_Dehalogenase"/>
    <property type="match status" value="1"/>
</dbReference>
<dbReference type="InterPro" id="IPR006068">
    <property type="entry name" value="ATPase_P-typ_cation-transptr_C"/>
</dbReference>
<dbReference type="PROSITE" id="PS00154">
    <property type="entry name" value="ATPASE_E1_E2"/>
    <property type="match status" value="1"/>
</dbReference>
<dbReference type="GO" id="GO:0005886">
    <property type="term" value="C:plasma membrane"/>
    <property type="evidence" value="ECO:0007669"/>
    <property type="project" value="UniProtKB-SubCell"/>
</dbReference>
<dbReference type="Pfam" id="PF00122">
    <property type="entry name" value="E1-E2_ATPase"/>
    <property type="match status" value="1"/>
</dbReference>
<dbReference type="SUPFAM" id="SSF81660">
    <property type="entry name" value="Metal cation-transporting ATPase, ATP-binding domain N"/>
    <property type="match status" value="1"/>
</dbReference>
<feature type="transmembrane region" description="Helical" evidence="24">
    <location>
        <begin position="933"/>
        <end position="953"/>
    </location>
</feature>
<evidence type="ECO:0000256" key="14">
    <source>
        <dbReference type="ARBA" id="ARBA00022989"/>
    </source>
</evidence>
<keyword evidence="4" id="KW-1003">Cell membrane</keyword>
<name>A0A2C5Z764_9HYPO</name>
<dbReference type="InterPro" id="IPR044492">
    <property type="entry name" value="P_typ_ATPase_HD_dom"/>
</dbReference>
<evidence type="ECO:0000256" key="9">
    <source>
        <dbReference type="ARBA" id="ARBA00022741"/>
    </source>
</evidence>
<feature type="transmembrane region" description="Helical" evidence="24">
    <location>
        <begin position="965"/>
        <end position="985"/>
    </location>
</feature>
<keyword evidence="18" id="KW-0739">Sodium transport</keyword>
<evidence type="ECO:0000256" key="24">
    <source>
        <dbReference type="SAM" id="Phobius"/>
    </source>
</evidence>
<dbReference type="EC" id="7.2.2.3" evidence="20"/>
<dbReference type="Gene3D" id="2.70.150.10">
    <property type="entry name" value="Calcium-transporting ATPase, cytoplasmic transduction domain A"/>
    <property type="match status" value="1"/>
</dbReference>
<protein>
    <recommendedName>
        <fullName evidence="20">P-type Na(+) transporter</fullName>
        <ecNumber evidence="20">7.2.2.3</ecNumber>
    </recommendedName>
</protein>
<dbReference type="NCBIfam" id="TIGR01523">
    <property type="entry name" value="ATPase-IID_K-Na"/>
    <property type="match status" value="1"/>
</dbReference>
<evidence type="ECO:0000256" key="7">
    <source>
        <dbReference type="ARBA" id="ARBA00022692"/>
    </source>
</evidence>
<dbReference type="GO" id="GO:0046872">
    <property type="term" value="F:metal ion binding"/>
    <property type="evidence" value="ECO:0007669"/>
    <property type="project" value="UniProtKB-KW"/>
</dbReference>
<evidence type="ECO:0000256" key="10">
    <source>
        <dbReference type="ARBA" id="ARBA00022840"/>
    </source>
</evidence>
<dbReference type="InterPro" id="IPR018303">
    <property type="entry name" value="ATPase_P-typ_P_site"/>
</dbReference>
<keyword evidence="13" id="KW-1278">Translocase</keyword>
<evidence type="ECO:0000256" key="23">
    <source>
        <dbReference type="SAM" id="MobiDB-lite"/>
    </source>
</evidence>
<dbReference type="GO" id="GO:0006813">
    <property type="term" value="P:potassium ion transport"/>
    <property type="evidence" value="ECO:0007669"/>
    <property type="project" value="UniProtKB-KW"/>
</dbReference>
<dbReference type="InterPro" id="IPR000028">
    <property type="entry name" value="Chloroperoxidase"/>
</dbReference>
<dbReference type="GO" id="GO:0005524">
    <property type="term" value="F:ATP binding"/>
    <property type="evidence" value="ECO:0007669"/>
    <property type="project" value="UniProtKB-KW"/>
</dbReference>
<dbReference type="GO" id="GO:0004601">
    <property type="term" value="F:peroxidase activity"/>
    <property type="evidence" value="ECO:0007669"/>
    <property type="project" value="InterPro"/>
</dbReference>
<dbReference type="FunFam" id="3.40.50.1000:FF:000193">
    <property type="entry name" value="Plasma membrane calcium-transporting ATPase 2"/>
    <property type="match status" value="1"/>
</dbReference>
<keyword evidence="3" id="KW-0813">Transport</keyword>
<dbReference type="GO" id="GO:0016887">
    <property type="term" value="F:ATP hydrolysis activity"/>
    <property type="evidence" value="ECO:0007669"/>
    <property type="project" value="InterPro"/>
</dbReference>
<comment type="catalytic activity">
    <reaction evidence="22">
        <text>Na(+)(in) + ATP + H2O = Na(+)(out) + ADP + phosphate + H(+)</text>
        <dbReference type="Rhea" id="RHEA:14633"/>
        <dbReference type="ChEBI" id="CHEBI:15377"/>
        <dbReference type="ChEBI" id="CHEBI:15378"/>
        <dbReference type="ChEBI" id="CHEBI:29101"/>
        <dbReference type="ChEBI" id="CHEBI:30616"/>
        <dbReference type="ChEBI" id="CHEBI:43474"/>
        <dbReference type="ChEBI" id="CHEBI:456216"/>
        <dbReference type="EC" id="7.2.2.3"/>
    </reaction>
    <physiologicalReaction direction="left-to-right" evidence="22">
        <dbReference type="Rhea" id="RHEA:14634"/>
    </physiologicalReaction>
</comment>
<dbReference type="InterPro" id="IPR036851">
    <property type="entry name" value="Chloroperoxidase-like_sf"/>
</dbReference>
<keyword evidence="10" id="KW-0067">ATP-binding</keyword>
<dbReference type="EMBL" id="NJES01000209">
    <property type="protein sequence ID" value="PHH75562.1"/>
    <property type="molecule type" value="Genomic_DNA"/>
</dbReference>
<dbReference type="FunFam" id="2.70.150.10:FF:000160">
    <property type="entry name" value="Sarcoplasmic/endoplasmic reticulum calcium ATPase 1"/>
    <property type="match status" value="1"/>
</dbReference>
<sequence>MGGPDTADETAARQAEFPSVESKTVVSPNGEPRPPPGLQSAVIEKPQLAHTLPAELVALQLGTDLEDGLSDDEAAVRLARDGPNTIQTAPAVSLWRVLFRQIANALTMVLIFVAALSLGIHDYAEGGAVVFVIILNIVVGLTQDYRAERTIQALYVLSTPRCKVIRDGHSQTIKAVTLVVGDVVSLVTGDIVPADLRLVKGTNIAMAEAPLTGESVDVTKTPEAVFDDAEMPIGDRTNIAFAGCSVSCGRATGIVVATGMETEVGRIAHMLRCGNDHDGRCDESFCARTTRSFYQGLRGILGLEGTPLQVTLSKFAFGLFGLAFLLVLIVFSIHNWRLSHDVLKYGVCVGVAVIPESLLAVVTVTMAVASKAMAKGHVIVRRMPCLEAVGGVTNICSDKTGTLTQGRMIVRRVWLRGGLKGSVEGSLDPYDPASGSISWSGSLKDSCLDVFLSTLAVCNHATVTDGKKEAETDSSSVMTAPQWQAVGEPTEVALRVFAMRFGRGGTPIKNSTAEFPFDSTRKLMSVVCGCSSDASRRVHTKGAVEVMLPLLDETEELLKAIHDEAESLAASGLRVLCIADRVMTEEGLDRARVEQRLHFLGLVGLYDPPRPESALAVKQCREAGISVHMLTGDHIKTASAVAREVGILSTDYPGDVMSASSFGRLSDNQIDRLEKLPAVIARCSPLTKVRVIQALHRRGAFCVMTGDGINDSPALKQADVGIAMGDRGSDVAKEASDMVLTDDNFASIVTGIREGRRLSDNIQKFLLHLLTSNLAQVILLLIALVFKDCNGACVFPLSPMEILWANLIMSSPLAVGLGLEAAQPDILNRPPRSLHRGVFTVDLVRDQLVYGVLMGGLSLGTFMLVTFTGAWSPDYNKLPCNCNHYQGPNCDIIFKGRGATFATLSLLLLIMALEVRSSHRSVLDSGPVWRNQVLGWGLVGGLAMIFPILYIPHLNTDLFRHRGLTWEWGIVMGSVATFVILVEVWKAGKRSRRGLDTPSRTGLSVKIASIPYALLVSALLLIMRVSAVAVGALLGELAAASSWLERRGGKDGKEDGGVRFEPGLQLVSTTGEHAFKAPGLYDLRGPCPGLNTLANHGYIPRDGIATIDQVSEACNDVYGIDKDFARQIAIVGAVAAGDSVRFSIGGPPHGEVNKTLGMKRKPTGLSNAHNVFEGDASPTRCDYYQCGGSAELNLTLFQQLYDEPIGANGYDISVVAKHFSKRLHDSIHQNPSFFYDPSQVSRLIPLPYIFIPRLFANHSAEFPEGHLNAESLKSFYGVSGQAGNLTYKAGHERIPNHWYRRHPLDEFTRSKYLRDLVEVGNRDEARFTILGGNTGTVDSFTALNISAVTRGVYSREKVSDKVIETCLPKRFHHELVKRRLSEYFEHPEKPFAVLAERDGLDKLGCPELKEGLDFSVLDEFPGSKVPP</sequence>
<dbReference type="PROSITE" id="PS51405">
    <property type="entry name" value="HEME_HALOPEROXIDASE"/>
    <property type="match status" value="1"/>
</dbReference>
<keyword evidence="17 24" id="KW-0472">Membrane</keyword>
<evidence type="ECO:0000256" key="3">
    <source>
        <dbReference type="ARBA" id="ARBA00022448"/>
    </source>
</evidence>
<dbReference type="SFLD" id="SFLDF00027">
    <property type="entry name" value="p-type_atpase"/>
    <property type="match status" value="1"/>
</dbReference>
<dbReference type="SMART" id="SM00831">
    <property type="entry name" value="Cation_ATPase_N"/>
    <property type="match status" value="1"/>
</dbReference>
<evidence type="ECO:0000256" key="12">
    <source>
        <dbReference type="ARBA" id="ARBA00022958"/>
    </source>
</evidence>
<keyword evidence="8" id="KW-0479">Metal-binding</keyword>
<keyword evidence="14 24" id="KW-1133">Transmembrane helix</keyword>
<comment type="catalytic activity">
    <reaction evidence="21">
        <text>K(+)(in) + ATP + H2O = K(+)(out) + ADP + phosphate + H(+)</text>
        <dbReference type="Rhea" id="RHEA:75815"/>
        <dbReference type="ChEBI" id="CHEBI:15377"/>
        <dbReference type="ChEBI" id="CHEBI:15378"/>
        <dbReference type="ChEBI" id="CHEBI:29103"/>
        <dbReference type="ChEBI" id="CHEBI:30616"/>
        <dbReference type="ChEBI" id="CHEBI:43474"/>
        <dbReference type="ChEBI" id="CHEBI:456216"/>
    </reaction>
</comment>
<evidence type="ECO:0000256" key="4">
    <source>
        <dbReference type="ARBA" id="ARBA00022475"/>
    </source>
</evidence>
<evidence type="ECO:0000256" key="2">
    <source>
        <dbReference type="ARBA" id="ARBA00004651"/>
    </source>
</evidence>
<evidence type="ECO:0000256" key="19">
    <source>
        <dbReference type="ARBA" id="ARBA00035017"/>
    </source>
</evidence>
<dbReference type="InterPro" id="IPR059000">
    <property type="entry name" value="ATPase_P-type_domA"/>
</dbReference>
<feature type="transmembrane region" description="Helical" evidence="24">
    <location>
        <begin position="1010"/>
        <end position="1034"/>
    </location>
</feature>
<dbReference type="Proteomes" id="UP000226431">
    <property type="component" value="Unassembled WGS sequence"/>
</dbReference>
<evidence type="ECO:0000256" key="6">
    <source>
        <dbReference type="ARBA" id="ARBA00022553"/>
    </source>
</evidence>
<feature type="transmembrane region" description="Helical" evidence="24">
    <location>
        <begin position="802"/>
        <end position="827"/>
    </location>
</feature>
<evidence type="ECO:0000256" key="22">
    <source>
        <dbReference type="ARBA" id="ARBA00049499"/>
    </source>
</evidence>
<evidence type="ECO:0000256" key="1">
    <source>
        <dbReference type="ARBA" id="ARBA00001946"/>
    </source>
</evidence>
<evidence type="ECO:0000259" key="25">
    <source>
        <dbReference type="PROSITE" id="PS51405"/>
    </source>
</evidence>
<feature type="transmembrane region" description="Helical" evidence="24">
    <location>
        <begin position="848"/>
        <end position="872"/>
    </location>
</feature>
<keyword evidence="12" id="KW-0630">Potassium</keyword>
<keyword evidence="15" id="KW-0915">Sodium</keyword>
<evidence type="ECO:0000256" key="8">
    <source>
        <dbReference type="ARBA" id="ARBA00022723"/>
    </source>
</evidence>
<comment type="caution">
    <text evidence="26">The sequence shown here is derived from an EMBL/GenBank/DDBJ whole genome shotgun (WGS) entry which is preliminary data.</text>
</comment>
<accession>A0A2C5Z764</accession>
<dbReference type="InterPro" id="IPR036412">
    <property type="entry name" value="HAD-like_sf"/>
</dbReference>
<evidence type="ECO:0000256" key="13">
    <source>
        <dbReference type="ARBA" id="ARBA00022967"/>
    </source>
</evidence>
<keyword evidence="27" id="KW-1185">Reference proteome</keyword>
<dbReference type="Gene3D" id="3.40.50.1000">
    <property type="entry name" value="HAD superfamily/HAD-like"/>
    <property type="match status" value="1"/>
</dbReference>
<dbReference type="InterPro" id="IPR004014">
    <property type="entry name" value="ATPase_P-typ_cation-transptr_N"/>
</dbReference>
<dbReference type="OrthoDB" id="3352408at2759"/>
<dbReference type="InterPro" id="IPR023214">
    <property type="entry name" value="HAD_sf"/>
</dbReference>
<dbReference type="Pfam" id="PF01328">
    <property type="entry name" value="Peroxidase_2"/>
    <property type="match status" value="1"/>
</dbReference>
<evidence type="ECO:0000256" key="20">
    <source>
        <dbReference type="ARBA" id="ARBA00035029"/>
    </source>
</evidence>
<comment type="cofactor">
    <cofactor evidence="1">
        <name>Mg(2+)</name>
        <dbReference type="ChEBI" id="CHEBI:18420"/>
    </cofactor>
</comment>
<evidence type="ECO:0000313" key="26">
    <source>
        <dbReference type="EMBL" id="PHH75562.1"/>
    </source>
</evidence>
<feature type="transmembrane region" description="Helical" evidence="24">
    <location>
        <begin position="126"/>
        <end position="142"/>
    </location>
</feature>
<dbReference type="InterPro" id="IPR001757">
    <property type="entry name" value="P_typ_ATPase"/>
</dbReference>
<dbReference type="InterPro" id="IPR006414">
    <property type="entry name" value="P-type_ATPase_IID"/>
</dbReference>
<feature type="transmembrane region" description="Helical" evidence="24">
    <location>
        <begin position="342"/>
        <end position="369"/>
    </location>
</feature>
<dbReference type="SUPFAM" id="SSF56784">
    <property type="entry name" value="HAD-like"/>
    <property type="match status" value="1"/>
</dbReference>
<evidence type="ECO:0000256" key="15">
    <source>
        <dbReference type="ARBA" id="ARBA00023053"/>
    </source>
</evidence>
<dbReference type="STRING" id="2004952.A0A2C5Z764"/>
<dbReference type="SUPFAM" id="SSF81653">
    <property type="entry name" value="Calcium ATPase, transduction domain A"/>
    <property type="match status" value="1"/>
</dbReference>
<evidence type="ECO:0000256" key="5">
    <source>
        <dbReference type="ARBA" id="ARBA00022538"/>
    </source>
</evidence>
<evidence type="ECO:0000313" key="27">
    <source>
        <dbReference type="Proteomes" id="UP000226431"/>
    </source>
</evidence>
<evidence type="ECO:0000256" key="16">
    <source>
        <dbReference type="ARBA" id="ARBA00023065"/>
    </source>
</evidence>
<keyword evidence="9" id="KW-0547">Nucleotide-binding</keyword>
<dbReference type="SFLD" id="SFLDG00002">
    <property type="entry name" value="C1.7:_P-type_atpase_like"/>
    <property type="match status" value="1"/>
</dbReference>
<comment type="similarity">
    <text evidence="19">Belongs to the cation transport ATPase (P-type) (TC 3.A.3) family. Type IID subfamily.</text>
</comment>
<feature type="domain" description="Heme haloperoxidase family profile" evidence="25">
    <location>
        <begin position="1071"/>
        <end position="1318"/>
    </location>
</feature>
<evidence type="ECO:0000256" key="11">
    <source>
        <dbReference type="ARBA" id="ARBA00022842"/>
    </source>
</evidence>
<feature type="transmembrane region" description="Helical" evidence="24">
    <location>
        <begin position="765"/>
        <end position="786"/>
    </location>
</feature>
<dbReference type="SUPFAM" id="SSF47571">
    <property type="entry name" value="Cloroperoxidase"/>
    <property type="match status" value="1"/>
</dbReference>
<dbReference type="InterPro" id="IPR023298">
    <property type="entry name" value="ATPase_P-typ_TM_dom_sf"/>
</dbReference>
<gene>
    <name evidence="26" type="ORF">CDD80_2263</name>
</gene>
<feature type="transmembrane region" description="Helical" evidence="24">
    <location>
        <begin position="315"/>
        <end position="336"/>
    </location>
</feature>
<feature type="transmembrane region" description="Helical" evidence="24">
    <location>
        <begin position="892"/>
        <end position="913"/>
    </location>
</feature>
<reference evidence="26 27" key="1">
    <citation type="submission" date="2017-06" db="EMBL/GenBank/DDBJ databases">
        <title>Ant-infecting Ophiocordyceps genomes reveal a high diversity of potential behavioral manipulation genes and a possible major role for enterotoxins.</title>
        <authorList>
            <person name="De Bekker C."/>
            <person name="Evans H.C."/>
            <person name="Brachmann A."/>
            <person name="Hughes D.P."/>
        </authorList>
    </citation>
    <scope>NUCLEOTIDE SEQUENCE [LARGE SCALE GENOMIC DNA]</scope>
    <source>
        <strain evidence="26 27">Map16</strain>
    </source>
</reference>
<keyword evidence="5" id="KW-0633">Potassium transport</keyword>
<dbReference type="Pfam" id="PF13246">
    <property type="entry name" value="Cation_ATPase"/>
    <property type="match status" value="1"/>
</dbReference>
<dbReference type="Gene3D" id="1.20.1110.10">
    <property type="entry name" value="Calcium-transporting ATPase, transmembrane domain"/>
    <property type="match status" value="1"/>
</dbReference>
<dbReference type="SUPFAM" id="SSF81665">
    <property type="entry name" value="Calcium ATPase, transmembrane domain M"/>
    <property type="match status" value="1"/>
</dbReference>
<keyword evidence="7 24" id="KW-0812">Transmembrane</keyword>
<evidence type="ECO:0000256" key="21">
    <source>
        <dbReference type="ARBA" id="ARBA00048599"/>
    </source>
</evidence>
<dbReference type="PRINTS" id="PR00119">
    <property type="entry name" value="CATATPASE"/>
</dbReference>
<dbReference type="GO" id="GO:0008554">
    <property type="term" value="F:P-type sodium transporter activity"/>
    <property type="evidence" value="ECO:0007669"/>
    <property type="project" value="UniProtKB-EC"/>
</dbReference>
<keyword evidence="6" id="KW-0597">Phosphoprotein</keyword>
<dbReference type="InterPro" id="IPR023299">
    <property type="entry name" value="ATPase_P-typ_cyto_dom_N"/>
</dbReference>
<dbReference type="Pfam" id="PF00689">
    <property type="entry name" value="Cation_ATPase_C"/>
    <property type="match status" value="1"/>
</dbReference>
<dbReference type="PANTHER" id="PTHR42861">
    <property type="entry name" value="CALCIUM-TRANSPORTING ATPASE"/>
    <property type="match status" value="1"/>
</dbReference>
<evidence type="ECO:0000256" key="17">
    <source>
        <dbReference type="ARBA" id="ARBA00023136"/>
    </source>
</evidence>
<keyword evidence="16" id="KW-0406">Ion transport</keyword>
<keyword evidence="11" id="KW-0460">Magnesium</keyword>
<dbReference type="PRINTS" id="PR00120">
    <property type="entry name" value="HATPASE"/>
</dbReference>
<comment type="subcellular location">
    <subcellularLocation>
        <location evidence="2">Cell membrane</location>
        <topology evidence="2">Multi-pass membrane protein</topology>
    </subcellularLocation>
</comment>
<proteinExistence type="inferred from homology"/>
<organism evidence="26 27">
    <name type="scientific">Ophiocordyceps camponoti-rufipedis</name>
    <dbReference type="NCBI Taxonomy" id="2004952"/>
    <lineage>
        <taxon>Eukaryota</taxon>
        <taxon>Fungi</taxon>
        <taxon>Dikarya</taxon>
        <taxon>Ascomycota</taxon>
        <taxon>Pezizomycotina</taxon>
        <taxon>Sordariomycetes</taxon>
        <taxon>Hypocreomycetidae</taxon>
        <taxon>Hypocreales</taxon>
        <taxon>Ophiocordycipitaceae</taxon>
        <taxon>Ophiocordyceps</taxon>
    </lineage>
</organism>